<dbReference type="InterPro" id="IPR002575">
    <property type="entry name" value="Aminoglycoside_PTrfase"/>
</dbReference>
<accession>A0ABW6ANY3</accession>
<gene>
    <name evidence="2" type="ORF">ACFS25_18905</name>
</gene>
<dbReference type="Gene3D" id="3.30.200.150">
    <property type="match status" value="1"/>
</dbReference>
<dbReference type="Gene3D" id="3.90.1200.10">
    <property type="match status" value="1"/>
</dbReference>
<dbReference type="EMBL" id="JBHUOM010000019">
    <property type="protein sequence ID" value="MFD2935858.1"/>
    <property type="molecule type" value="Genomic_DNA"/>
</dbReference>
<dbReference type="PANTHER" id="PTHR21310">
    <property type="entry name" value="AMINOGLYCOSIDE PHOSPHOTRANSFERASE-RELATED-RELATED"/>
    <property type="match status" value="1"/>
</dbReference>
<organism evidence="2 3">
    <name type="scientific">Spirosoma flavum</name>
    <dbReference type="NCBI Taxonomy" id="2048557"/>
    <lineage>
        <taxon>Bacteria</taxon>
        <taxon>Pseudomonadati</taxon>
        <taxon>Bacteroidota</taxon>
        <taxon>Cytophagia</taxon>
        <taxon>Cytophagales</taxon>
        <taxon>Cytophagaceae</taxon>
        <taxon>Spirosoma</taxon>
    </lineage>
</organism>
<dbReference type="RefSeq" id="WP_381504115.1">
    <property type="nucleotide sequence ID" value="NZ_JBHUOM010000019.1"/>
</dbReference>
<dbReference type="InterPro" id="IPR051678">
    <property type="entry name" value="AGP_Transferase"/>
</dbReference>
<evidence type="ECO:0000259" key="1">
    <source>
        <dbReference type="Pfam" id="PF01636"/>
    </source>
</evidence>
<comment type="caution">
    <text evidence="2">The sequence shown here is derived from an EMBL/GenBank/DDBJ whole genome shotgun (WGS) entry which is preliminary data.</text>
</comment>
<name>A0ABW6ANY3_9BACT</name>
<proteinExistence type="predicted"/>
<dbReference type="SUPFAM" id="SSF56112">
    <property type="entry name" value="Protein kinase-like (PK-like)"/>
    <property type="match status" value="1"/>
</dbReference>
<evidence type="ECO:0000313" key="2">
    <source>
        <dbReference type="EMBL" id="MFD2935858.1"/>
    </source>
</evidence>
<protein>
    <submittedName>
        <fullName evidence="2">Phosphotransferase family protein</fullName>
    </submittedName>
</protein>
<dbReference type="InterPro" id="IPR011009">
    <property type="entry name" value="Kinase-like_dom_sf"/>
</dbReference>
<feature type="domain" description="Aminoglycoside phosphotransferase" evidence="1">
    <location>
        <begin position="23"/>
        <end position="259"/>
    </location>
</feature>
<sequence>MTDTIQQLSLFLQAHGHSSARNIQPLGAGMFSQAYRFKTDNGLFVLRIGVTREAFEKDQLAYERLGHVVPIPKVLAIGLYDDTYFYCISAWLPGHILTDFDKGGTEKFLPSLFNNLLTISRVPVPSETGFGILNSKGKARSRYDTWANFIGAIDDFPLTFTPRGDEVYKSWDELVATTFLDAAVVRDARQHLTDLLPLLPTDRHYVHGDFGFENALADGNHLTAILDWAELRCGDWLYDLTYIVYHNNLGVDYVGAFRQWAAENDLFIANLTERIHAYYLHIFLGNIFLEANRNQRGWYDEDIDRYKQLSQ</sequence>
<dbReference type="Pfam" id="PF01636">
    <property type="entry name" value="APH"/>
    <property type="match status" value="1"/>
</dbReference>
<dbReference type="Proteomes" id="UP001597512">
    <property type="component" value="Unassembled WGS sequence"/>
</dbReference>
<reference evidence="3" key="1">
    <citation type="journal article" date="2019" name="Int. J. Syst. Evol. Microbiol.">
        <title>The Global Catalogue of Microorganisms (GCM) 10K type strain sequencing project: providing services to taxonomists for standard genome sequencing and annotation.</title>
        <authorList>
            <consortium name="The Broad Institute Genomics Platform"/>
            <consortium name="The Broad Institute Genome Sequencing Center for Infectious Disease"/>
            <person name="Wu L."/>
            <person name="Ma J."/>
        </authorList>
    </citation>
    <scope>NUCLEOTIDE SEQUENCE [LARGE SCALE GENOMIC DNA]</scope>
    <source>
        <strain evidence="3">KCTC 52490</strain>
    </source>
</reference>
<evidence type="ECO:0000313" key="3">
    <source>
        <dbReference type="Proteomes" id="UP001597512"/>
    </source>
</evidence>
<keyword evidence="3" id="KW-1185">Reference proteome</keyword>